<evidence type="ECO:0000313" key="2">
    <source>
        <dbReference type="EMBL" id="OLZ42557.1"/>
    </source>
</evidence>
<dbReference type="STRING" id="301967.A6E15_17020"/>
<keyword evidence="1" id="KW-1133">Transmembrane helix</keyword>
<keyword evidence="1" id="KW-0812">Transmembrane</keyword>
<sequence length="116" mass="12026">MVSVIGSFVAFLVALVVGGLAIYASARIVADVDDYSHALVTAILGGFAWGLTAWIPLLGPILALIAWVWVINWRYPGGWGTAAAIGFVAWLAAIAILFVLNAVFRLGVGAFGVPGA</sequence>
<keyword evidence="1" id="KW-0472">Membrane</keyword>
<organism evidence="2 3">
    <name type="scientific">Natrinema saccharevitans</name>
    <dbReference type="NCBI Taxonomy" id="301967"/>
    <lineage>
        <taxon>Archaea</taxon>
        <taxon>Methanobacteriati</taxon>
        <taxon>Methanobacteriota</taxon>
        <taxon>Stenosarchaea group</taxon>
        <taxon>Halobacteria</taxon>
        <taxon>Halobacteriales</taxon>
        <taxon>Natrialbaceae</taxon>
        <taxon>Natrinema</taxon>
    </lineage>
</organism>
<feature type="transmembrane region" description="Helical" evidence="1">
    <location>
        <begin position="82"/>
        <end position="104"/>
    </location>
</feature>
<feature type="transmembrane region" description="Helical" evidence="1">
    <location>
        <begin position="42"/>
        <end position="70"/>
    </location>
</feature>
<name>A0A1S8B131_9EURY</name>
<dbReference type="EMBL" id="LWLN01000001">
    <property type="protein sequence ID" value="OLZ42557.1"/>
    <property type="molecule type" value="Genomic_DNA"/>
</dbReference>
<gene>
    <name evidence="2" type="ORF">A6E15_17020</name>
</gene>
<protein>
    <recommendedName>
        <fullName evidence="4">Yip1 domain-containing protein</fullName>
    </recommendedName>
</protein>
<accession>A0A1S8B131</accession>
<comment type="caution">
    <text evidence="2">The sequence shown here is derived from an EMBL/GenBank/DDBJ whole genome shotgun (WGS) entry which is preliminary data.</text>
</comment>
<reference evidence="3" key="1">
    <citation type="submission" date="2016-04" db="EMBL/GenBank/DDBJ databases">
        <authorList>
            <person name="Chen S.-C."/>
            <person name="Lai M.-C."/>
        </authorList>
    </citation>
    <scope>NUCLEOTIDE SEQUENCE [LARGE SCALE GENOMIC DNA]</scope>
    <source>
        <strain evidence="3">AB14</strain>
    </source>
</reference>
<proteinExistence type="predicted"/>
<evidence type="ECO:0000313" key="3">
    <source>
        <dbReference type="Proteomes" id="UP000189370"/>
    </source>
</evidence>
<evidence type="ECO:0008006" key="4">
    <source>
        <dbReference type="Google" id="ProtNLM"/>
    </source>
</evidence>
<keyword evidence="3" id="KW-1185">Reference proteome</keyword>
<evidence type="ECO:0000256" key="1">
    <source>
        <dbReference type="SAM" id="Phobius"/>
    </source>
</evidence>
<dbReference type="Proteomes" id="UP000189370">
    <property type="component" value="Unassembled WGS sequence"/>
</dbReference>
<dbReference type="OrthoDB" id="205278at2157"/>
<dbReference type="RefSeq" id="WP_076148071.1">
    <property type="nucleotide sequence ID" value="NZ_LWLN01000001.1"/>
</dbReference>
<dbReference type="AlphaFoldDB" id="A0A1S8B131"/>